<sequence length="143" mass="17123">MCLETEITKFDATIIKRCSVSERALRRILEVNFTLFCRFHFITQWNFYHKPTSTILSSIILNIKYMYRLGYVLCVLTNNFLYTIMYSGFPSLHYHFILNPHEHFQYHLVYCLITQQHNPKLVVSQSGHSLPQKRLEMKVEWGK</sequence>
<accession>A0A1I7W6K3</accession>
<evidence type="ECO:0000256" key="1">
    <source>
        <dbReference type="SAM" id="Phobius"/>
    </source>
</evidence>
<keyword evidence="1" id="KW-0812">Transmembrane</keyword>
<dbReference type="AlphaFoldDB" id="A0A1I7W6K3"/>
<keyword evidence="2" id="KW-1185">Reference proteome</keyword>
<evidence type="ECO:0000313" key="2">
    <source>
        <dbReference type="Proteomes" id="UP000095283"/>
    </source>
</evidence>
<dbReference type="WBParaSite" id="Hba_00248">
    <property type="protein sequence ID" value="Hba_00248"/>
    <property type="gene ID" value="Hba_00248"/>
</dbReference>
<dbReference type="Proteomes" id="UP000095283">
    <property type="component" value="Unplaced"/>
</dbReference>
<feature type="transmembrane region" description="Helical" evidence="1">
    <location>
        <begin position="69"/>
        <end position="89"/>
    </location>
</feature>
<organism evidence="2 3">
    <name type="scientific">Heterorhabditis bacteriophora</name>
    <name type="common">Entomopathogenic nematode worm</name>
    <dbReference type="NCBI Taxonomy" id="37862"/>
    <lineage>
        <taxon>Eukaryota</taxon>
        <taxon>Metazoa</taxon>
        <taxon>Ecdysozoa</taxon>
        <taxon>Nematoda</taxon>
        <taxon>Chromadorea</taxon>
        <taxon>Rhabditida</taxon>
        <taxon>Rhabditina</taxon>
        <taxon>Rhabditomorpha</taxon>
        <taxon>Strongyloidea</taxon>
        <taxon>Heterorhabditidae</taxon>
        <taxon>Heterorhabditis</taxon>
    </lineage>
</organism>
<keyword evidence="1" id="KW-1133">Transmembrane helix</keyword>
<name>A0A1I7W6K3_HETBA</name>
<keyword evidence="1" id="KW-0472">Membrane</keyword>
<reference evidence="3" key="1">
    <citation type="submission" date="2016-11" db="UniProtKB">
        <authorList>
            <consortium name="WormBaseParasite"/>
        </authorList>
    </citation>
    <scope>IDENTIFICATION</scope>
</reference>
<protein>
    <submittedName>
        <fullName evidence="3">Ovule protein</fullName>
    </submittedName>
</protein>
<evidence type="ECO:0000313" key="3">
    <source>
        <dbReference type="WBParaSite" id="Hba_00248"/>
    </source>
</evidence>
<proteinExistence type="predicted"/>